<feature type="compositionally biased region" description="Low complexity" evidence="1">
    <location>
        <begin position="29"/>
        <end position="44"/>
    </location>
</feature>
<feature type="compositionally biased region" description="Polar residues" evidence="1">
    <location>
        <begin position="1"/>
        <end position="28"/>
    </location>
</feature>
<evidence type="ECO:0000313" key="3">
    <source>
        <dbReference type="Proteomes" id="UP000784294"/>
    </source>
</evidence>
<feature type="compositionally biased region" description="Polar residues" evidence="1">
    <location>
        <begin position="102"/>
        <end position="127"/>
    </location>
</feature>
<evidence type="ECO:0000313" key="2">
    <source>
        <dbReference type="EMBL" id="VEL27407.1"/>
    </source>
</evidence>
<dbReference type="EMBL" id="CAAALY010087086">
    <property type="protein sequence ID" value="VEL27407.1"/>
    <property type="molecule type" value="Genomic_DNA"/>
</dbReference>
<dbReference type="Proteomes" id="UP000784294">
    <property type="component" value="Unassembled WGS sequence"/>
</dbReference>
<gene>
    <name evidence="2" type="ORF">PXEA_LOCUS20847</name>
</gene>
<proteinExistence type="predicted"/>
<reference evidence="2" key="1">
    <citation type="submission" date="2018-11" db="EMBL/GenBank/DDBJ databases">
        <authorList>
            <consortium name="Pathogen Informatics"/>
        </authorList>
    </citation>
    <scope>NUCLEOTIDE SEQUENCE</scope>
</reference>
<sequence>MSSCSSGIENKSTYNANTRGSHSNRTGLNTTSSTTSVANSTLNNQPTDPGLEANCTSTLITGLDNQAGENGVVLPAATHSATCLAGSTSVNIVRIPKPILQPNLSCPPSNGQSQQTNTGNINYQPVTGSIPASDEGNQPLNSQPSDKPMHHSAGLMSLESSMMMDSNSVATSSIAIRVDTAADEPCLLYSTNPTLRPANVGEHSVGAHEIPFDSVDMSRHLFTGIMLEPSPAQFCSETLCSSAASGEQECSNPESLSSTNNGIAVQFSKCAQLQNVESVGSQHYDRTPVSSENTCIFSQTSLISPSSFEPGVSQFDYLYFHPYICVYTCICV</sequence>
<comment type="caution">
    <text evidence="2">The sequence shown here is derived from an EMBL/GenBank/DDBJ whole genome shotgun (WGS) entry which is preliminary data.</text>
</comment>
<accession>A0A3S5FET6</accession>
<protein>
    <submittedName>
        <fullName evidence="2">Uncharacterized protein</fullName>
    </submittedName>
</protein>
<name>A0A3S5FET6_9PLAT</name>
<feature type="region of interest" description="Disordered" evidence="1">
    <location>
        <begin position="1"/>
        <end position="50"/>
    </location>
</feature>
<organism evidence="2 3">
    <name type="scientific">Protopolystoma xenopodis</name>
    <dbReference type="NCBI Taxonomy" id="117903"/>
    <lineage>
        <taxon>Eukaryota</taxon>
        <taxon>Metazoa</taxon>
        <taxon>Spiralia</taxon>
        <taxon>Lophotrochozoa</taxon>
        <taxon>Platyhelminthes</taxon>
        <taxon>Monogenea</taxon>
        <taxon>Polyopisthocotylea</taxon>
        <taxon>Polystomatidea</taxon>
        <taxon>Polystomatidae</taxon>
        <taxon>Protopolystoma</taxon>
    </lineage>
</organism>
<feature type="compositionally biased region" description="Polar residues" evidence="1">
    <location>
        <begin position="135"/>
        <end position="145"/>
    </location>
</feature>
<keyword evidence="3" id="KW-1185">Reference proteome</keyword>
<evidence type="ECO:0000256" key="1">
    <source>
        <dbReference type="SAM" id="MobiDB-lite"/>
    </source>
</evidence>
<dbReference type="AlphaFoldDB" id="A0A3S5FET6"/>
<feature type="region of interest" description="Disordered" evidence="1">
    <location>
        <begin position="102"/>
        <end position="152"/>
    </location>
</feature>